<evidence type="ECO:0000313" key="4">
    <source>
        <dbReference type="Proteomes" id="UP001597277"/>
    </source>
</evidence>
<comment type="similarity">
    <text evidence="1">Belongs to the AHA1 family.</text>
</comment>
<reference evidence="4" key="1">
    <citation type="journal article" date="2019" name="Int. J. Syst. Evol. Microbiol.">
        <title>The Global Catalogue of Microorganisms (GCM) 10K type strain sequencing project: providing services to taxonomists for standard genome sequencing and annotation.</title>
        <authorList>
            <consortium name="The Broad Institute Genomics Platform"/>
            <consortium name="The Broad Institute Genome Sequencing Center for Infectious Disease"/>
            <person name="Wu L."/>
            <person name="Ma J."/>
        </authorList>
    </citation>
    <scope>NUCLEOTIDE SEQUENCE [LARGE SCALE GENOMIC DNA]</scope>
    <source>
        <strain evidence="4">JCM 17130</strain>
    </source>
</reference>
<evidence type="ECO:0000259" key="2">
    <source>
        <dbReference type="Pfam" id="PF08327"/>
    </source>
</evidence>
<dbReference type="CDD" id="cd08891">
    <property type="entry name" value="SRPBCC_CalC"/>
    <property type="match status" value="1"/>
</dbReference>
<dbReference type="RefSeq" id="WP_388002223.1">
    <property type="nucleotide sequence ID" value="NZ_JBHUEE010000001.1"/>
</dbReference>
<protein>
    <submittedName>
        <fullName evidence="3">SRPBCC family protein</fullName>
    </submittedName>
</protein>
<dbReference type="SUPFAM" id="SSF55961">
    <property type="entry name" value="Bet v1-like"/>
    <property type="match status" value="1"/>
</dbReference>
<comment type="caution">
    <text evidence="3">The sequence shown here is derived from an EMBL/GenBank/DDBJ whole genome shotgun (WGS) entry which is preliminary data.</text>
</comment>
<dbReference type="InterPro" id="IPR023393">
    <property type="entry name" value="START-like_dom_sf"/>
</dbReference>
<dbReference type="Proteomes" id="UP001597277">
    <property type="component" value="Unassembled WGS sequence"/>
</dbReference>
<name>A0ABW4L1B5_9MICO</name>
<dbReference type="EMBL" id="JBHUEE010000001">
    <property type="protein sequence ID" value="MFD1716799.1"/>
    <property type="molecule type" value="Genomic_DNA"/>
</dbReference>
<dbReference type="InterPro" id="IPR013538">
    <property type="entry name" value="ASHA1/2-like_C"/>
</dbReference>
<evidence type="ECO:0000256" key="1">
    <source>
        <dbReference type="ARBA" id="ARBA00006817"/>
    </source>
</evidence>
<dbReference type="Pfam" id="PF08327">
    <property type="entry name" value="AHSA1"/>
    <property type="match status" value="1"/>
</dbReference>
<sequence length="158" mass="17877">MPVADPTTVRHEVVVEVPAERAFVVFTEQFDAIKPREHNLLDSPIVETVFEPRVGGAVYDRAEDGSQCRWARVLVFEPPHRVVISWDITPAWTVETDPGRSSEVEVQFIPDGPERTLVALEHRHLDRHGDGWERERDSVDGPGGWPVYLERFAGLADT</sequence>
<proteinExistence type="inferred from homology"/>
<keyword evidence="4" id="KW-1185">Reference proteome</keyword>
<evidence type="ECO:0000313" key="3">
    <source>
        <dbReference type="EMBL" id="MFD1716799.1"/>
    </source>
</evidence>
<feature type="domain" description="Activator of Hsp90 ATPase homologue 1/2-like C-terminal" evidence="2">
    <location>
        <begin position="17"/>
        <end position="155"/>
    </location>
</feature>
<accession>A0ABW4L1B5</accession>
<organism evidence="3 4">
    <name type="scientific">Georgenia deserti</name>
    <dbReference type="NCBI Taxonomy" id="2093781"/>
    <lineage>
        <taxon>Bacteria</taxon>
        <taxon>Bacillati</taxon>
        <taxon>Actinomycetota</taxon>
        <taxon>Actinomycetes</taxon>
        <taxon>Micrococcales</taxon>
        <taxon>Bogoriellaceae</taxon>
        <taxon>Georgenia</taxon>
    </lineage>
</organism>
<gene>
    <name evidence="3" type="ORF">ACFSE6_03055</name>
</gene>
<dbReference type="Gene3D" id="3.30.530.20">
    <property type="match status" value="1"/>
</dbReference>